<dbReference type="InParanoid" id="Q5KIY0"/>
<sequence length="663" mass="73468">MPSFPSKGGVPMLGQAGPSRQAYLIKLPEDIISALESSQGASVTVGMDGSVTLNVPDQDPMPLDARPASTASEIHRLSSGPSPTLKLAALATTRLNIPFSSASTARAADKLRAQTDALEKQRKERALKVDGIKRHTDRVASGAMSAPMAVTTSAPGAVWGSGTGTGSIPLKTRVMQYLAMGETTQEDLCRRMGGDEQNVMRVVKVVGRPSKTQPGSWSLQPNQYSKIKLGAGQWPYTYAEQQQVIRLAYAAFDELGLPANSEERMEFEKKERDASNAFANRSSDESEKNAPQLSNAANTSTLQSNAVTSVRERDKARTESPAPVTRQKVPTKRGPQSKIAKERAKFVAERQRAGSGSLPNIKGPNGIASPRLGPTASPSVSPEKKDPNKFKDGEHKEKEVAKGKERKDESRRREEKKEREREEEKSRETELSAISKTKRSKTTYDYSSNEDAASNQIEVKTTKTKGVNNHKKKTEDSPREKLAPLAEIVRKKEKRARKVDYSDSSGEEGEIRGRPKARVTSDEAARSNKHKRRDSESRRKPSRDRNDSDKRDVEDRRIEDSLRTHSQQSKSSRETSSHRSPPEMAVNLASRSGQPADPEALRDRYEELYPAYNLLANKLSKIHQMAESGKELGSSEAEIKKMVGKWEKWHKELTEIRRWFGEV</sequence>
<feature type="compositionally biased region" description="Polar residues" evidence="1">
    <location>
        <begin position="443"/>
        <end position="467"/>
    </location>
</feature>
<keyword evidence="3" id="KW-1185">Reference proteome</keyword>
<dbReference type="HOGENOM" id="CLU_413883_0_0_1"/>
<gene>
    <name evidence="2" type="ordered locus">CND01350</name>
</gene>
<evidence type="ECO:0008006" key="4">
    <source>
        <dbReference type="Google" id="ProtNLM"/>
    </source>
</evidence>
<evidence type="ECO:0000256" key="1">
    <source>
        <dbReference type="SAM" id="MobiDB-lite"/>
    </source>
</evidence>
<dbReference type="KEGG" id="cne:CND01350"/>
<feature type="compositionally biased region" description="Basic and acidic residues" evidence="1">
    <location>
        <begin position="473"/>
        <end position="482"/>
    </location>
</feature>
<reference evidence="2 3" key="1">
    <citation type="journal article" date="2005" name="Science">
        <title>The genome of the basidiomycetous yeast and human pathogen Cryptococcus neoformans.</title>
        <authorList>
            <person name="Loftus B.J."/>
            <person name="Fung E."/>
            <person name="Roncaglia P."/>
            <person name="Rowley D."/>
            <person name="Amedeo P."/>
            <person name="Bruno D."/>
            <person name="Vamathevan J."/>
            <person name="Miranda M."/>
            <person name="Anderson I.J."/>
            <person name="Fraser J.A."/>
            <person name="Allen J.E."/>
            <person name="Bosdet I.E."/>
            <person name="Brent M.R."/>
            <person name="Chiu R."/>
            <person name="Doering T.L."/>
            <person name="Donlin M.J."/>
            <person name="D'Souza C.A."/>
            <person name="Fox D.S."/>
            <person name="Grinberg V."/>
            <person name="Fu J."/>
            <person name="Fukushima M."/>
            <person name="Haas B.J."/>
            <person name="Huang J.C."/>
            <person name="Janbon G."/>
            <person name="Jones S.J."/>
            <person name="Koo H.L."/>
            <person name="Krzywinski M.I."/>
            <person name="Kwon-Chung J.K."/>
            <person name="Lengeler K.B."/>
            <person name="Maiti R."/>
            <person name="Marra M.A."/>
            <person name="Marra R.E."/>
            <person name="Mathewson C.A."/>
            <person name="Mitchell T.G."/>
            <person name="Pertea M."/>
            <person name="Riggs F.R."/>
            <person name="Salzberg S.L."/>
            <person name="Schein J.E."/>
            <person name="Shvartsbeyn A."/>
            <person name="Shin H."/>
            <person name="Shumway M."/>
            <person name="Specht C.A."/>
            <person name="Suh B.B."/>
            <person name="Tenney A."/>
            <person name="Utterback T.R."/>
            <person name="Wickes B.L."/>
            <person name="Wortman J.R."/>
            <person name="Wye N.H."/>
            <person name="Kronstad J.W."/>
            <person name="Lodge J.K."/>
            <person name="Heitman J."/>
            <person name="Davis R.W."/>
            <person name="Fraser C.M."/>
            <person name="Hyman R.W."/>
        </authorList>
    </citation>
    <scope>NUCLEOTIDE SEQUENCE [LARGE SCALE GENOMIC DNA]</scope>
    <source>
        <strain evidence="3">JEC21 / ATCC MYA-565</strain>
    </source>
</reference>
<accession>Q5KIY0</accession>
<dbReference type="GeneID" id="3257116"/>
<dbReference type="VEuPathDB" id="FungiDB:CND01350"/>
<dbReference type="EMBL" id="AE017344">
    <property type="protein sequence ID" value="AAW42982.1"/>
    <property type="molecule type" value="Genomic_DNA"/>
</dbReference>
<feature type="compositionally biased region" description="Basic and acidic residues" evidence="1">
    <location>
        <begin position="533"/>
        <end position="563"/>
    </location>
</feature>
<protein>
    <recommendedName>
        <fullName evidence="4">RNA polymerase II elongation factor ELL N-terminal domain-containing protein</fullName>
    </recommendedName>
</protein>
<dbReference type="PaxDb" id="214684-Q5KIY0"/>
<feature type="region of interest" description="Disordered" evidence="1">
    <location>
        <begin position="263"/>
        <end position="602"/>
    </location>
</feature>
<evidence type="ECO:0000313" key="2">
    <source>
        <dbReference type="EMBL" id="AAW42982.1"/>
    </source>
</evidence>
<dbReference type="InterPro" id="IPR042065">
    <property type="entry name" value="E3_ELL-like"/>
</dbReference>
<dbReference type="OrthoDB" id="2587563at2759"/>
<feature type="compositionally biased region" description="Basic and acidic residues" evidence="1">
    <location>
        <begin position="509"/>
        <end position="526"/>
    </location>
</feature>
<dbReference type="Gene3D" id="1.10.10.2670">
    <property type="entry name" value="E3 ubiquitin-protein ligase"/>
    <property type="match status" value="1"/>
</dbReference>
<feature type="compositionally biased region" description="Basic and acidic residues" evidence="1">
    <location>
        <begin position="382"/>
        <end position="430"/>
    </location>
</feature>
<proteinExistence type="predicted"/>
<feature type="compositionally biased region" description="Polar residues" evidence="1">
    <location>
        <begin position="289"/>
        <end position="308"/>
    </location>
</feature>
<dbReference type="OMA" id="SEERMEF"/>
<feature type="compositionally biased region" description="Basic and acidic residues" evidence="1">
    <location>
        <begin position="263"/>
        <end position="274"/>
    </location>
</feature>
<dbReference type="eggNOG" id="ENOG502SBHF">
    <property type="taxonomic scope" value="Eukaryota"/>
</dbReference>
<feature type="compositionally biased region" description="Basic and acidic residues" evidence="1">
    <location>
        <begin position="571"/>
        <end position="581"/>
    </location>
</feature>
<evidence type="ECO:0000313" key="3">
    <source>
        <dbReference type="Proteomes" id="UP000002149"/>
    </source>
</evidence>
<organism evidence="2 3">
    <name type="scientific">Cryptococcus deneoformans (strain JEC21 / ATCC MYA-565)</name>
    <name type="common">Cryptococcus neoformans var. neoformans serotype D</name>
    <dbReference type="NCBI Taxonomy" id="214684"/>
    <lineage>
        <taxon>Eukaryota</taxon>
        <taxon>Fungi</taxon>
        <taxon>Dikarya</taxon>
        <taxon>Basidiomycota</taxon>
        <taxon>Agaricomycotina</taxon>
        <taxon>Tremellomycetes</taxon>
        <taxon>Tremellales</taxon>
        <taxon>Cryptococcaceae</taxon>
        <taxon>Cryptococcus</taxon>
        <taxon>Cryptococcus neoformans species complex</taxon>
    </lineage>
</organism>
<dbReference type="Proteomes" id="UP000002149">
    <property type="component" value="Chromosome 4"/>
</dbReference>
<dbReference type="RefSeq" id="XP_570289.1">
    <property type="nucleotide sequence ID" value="XM_570289.2"/>
</dbReference>
<name>Q5KIY0_CRYD1</name>
<dbReference type="AlphaFoldDB" id="Q5KIY0"/>
<feature type="compositionally biased region" description="Basic and acidic residues" evidence="1">
    <location>
        <begin position="339"/>
        <end position="352"/>
    </location>
</feature>